<dbReference type="InterPro" id="IPR038143">
    <property type="entry name" value="NigD-like_C_dom_sf"/>
</dbReference>
<sequence length="227" mass="25120">MRSSLVVILCAVCAVCIVGGCTQDAYDKGEGEYSMLRGDFAEAFVGSDRKVVSVTTDDGDRLPLAIPFSASWITKADTAYRCMLYYNKVKSTDGAHQAEVVSMSSVPCPVLKSRSEMNPVKTDPVKFESLWLSKTRKYVNLRLLLKTGMTDDSTAVQRLALVSDTVLAYPDGTRTRCLRLHHDQNRVPEYYSTQVYISIPTDSIATDTVSFSINTYDGLVVKTLTLR</sequence>
<protein>
    <submittedName>
        <fullName evidence="2">NigD-like protein</fullName>
    </submittedName>
</protein>
<evidence type="ECO:0000259" key="1">
    <source>
        <dbReference type="Pfam" id="PF17415"/>
    </source>
</evidence>
<keyword evidence="3" id="KW-1185">Reference proteome</keyword>
<gene>
    <name evidence="2" type="ORF">SAMN04487850_2490</name>
</gene>
<dbReference type="Gene3D" id="2.60.40.2370">
    <property type="entry name" value="NigD-like, C-terminal beta sandwich domain"/>
    <property type="match status" value="1"/>
</dbReference>
<evidence type="ECO:0000313" key="3">
    <source>
        <dbReference type="Proteomes" id="UP000199373"/>
    </source>
</evidence>
<accession>A0A1I0QK65</accession>
<dbReference type="EMBL" id="FOIQ01000007">
    <property type="protein sequence ID" value="SEW27422.1"/>
    <property type="molecule type" value="Genomic_DNA"/>
</dbReference>
<dbReference type="InterPro" id="IPR035376">
    <property type="entry name" value="NigD_C"/>
</dbReference>
<dbReference type="PROSITE" id="PS51257">
    <property type="entry name" value="PROKAR_LIPOPROTEIN"/>
    <property type="match status" value="1"/>
</dbReference>
<dbReference type="Proteomes" id="UP000199373">
    <property type="component" value="Unassembled WGS sequence"/>
</dbReference>
<proteinExistence type="predicted"/>
<dbReference type="AlphaFoldDB" id="A0A1I0QK65"/>
<reference evidence="2 3" key="1">
    <citation type="submission" date="2016-10" db="EMBL/GenBank/DDBJ databases">
        <authorList>
            <person name="de Groot N.N."/>
        </authorList>
    </citation>
    <scope>NUCLEOTIDE SEQUENCE [LARGE SCALE GENOMIC DNA]</scope>
    <source>
        <strain evidence="2 3">TC2-24</strain>
    </source>
</reference>
<evidence type="ECO:0000313" key="2">
    <source>
        <dbReference type="EMBL" id="SEW27422.1"/>
    </source>
</evidence>
<dbReference type="Pfam" id="PF17415">
    <property type="entry name" value="NigD_C"/>
    <property type="match status" value="1"/>
</dbReference>
<organism evidence="2 3">
    <name type="scientific">Prevotella aff. ruminicola Tc2-24</name>
    <dbReference type="NCBI Taxonomy" id="81582"/>
    <lineage>
        <taxon>Bacteria</taxon>
        <taxon>Pseudomonadati</taxon>
        <taxon>Bacteroidota</taxon>
        <taxon>Bacteroidia</taxon>
        <taxon>Bacteroidales</taxon>
        <taxon>Prevotellaceae</taxon>
        <taxon>Prevotella</taxon>
    </lineage>
</organism>
<feature type="domain" description="NigD-like C-terminal" evidence="1">
    <location>
        <begin position="116"/>
        <end position="218"/>
    </location>
</feature>
<dbReference type="RefSeq" id="WP_177178441.1">
    <property type="nucleotide sequence ID" value="NZ_FOIQ01000007.1"/>
</dbReference>
<name>A0A1I0QK65_9BACT</name>